<evidence type="ECO:0000256" key="2">
    <source>
        <dbReference type="ARBA" id="ARBA00004997"/>
    </source>
</evidence>
<evidence type="ECO:0000313" key="16">
    <source>
        <dbReference type="Proteomes" id="UP001357223"/>
    </source>
</evidence>
<keyword evidence="11" id="KW-0460">Magnesium</keyword>
<dbReference type="InterPro" id="IPR040442">
    <property type="entry name" value="Pyrv_kinase-like_dom_sf"/>
</dbReference>
<evidence type="ECO:0000256" key="12">
    <source>
        <dbReference type="ARBA" id="ARBA00023152"/>
    </source>
</evidence>
<evidence type="ECO:0000313" key="15">
    <source>
        <dbReference type="EMBL" id="WVX80560.1"/>
    </source>
</evidence>
<dbReference type="Pfam" id="PF00224">
    <property type="entry name" value="PK"/>
    <property type="match status" value="1"/>
</dbReference>
<evidence type="ECO:0000256" key="13">
    <source>
        <dbReference type="ARBA" id="ARBA00023317"/>
    </source>
</evidence>
<dbReference type="Proteomes" id="UP001357223">
    <property type="component" value="Chromosome"/>
</dbReference>
<dbReference type="InterPro" id="IPR015806">
    <property type="entry name" value="Pyrv_Knase_insert_dom_sf"/>
</dbReference>
<dbReference type="Gene3D" id="2.40.33.10">
    <property type="entry name" value="PK beta-barrel domain-like"/>
    <property type="match status" value="1"/>
</dbReference>
<sequence>MEKISNHKNELIDQLIQLRDEIEDSLFDLSNSHQIDMTDASKQNLCAFLALQRFLNPALDSFLVQEGFSSIQMMSPHVLYSLNKIISHLSPNQRQNDHYIDIEHAVYLKNQRNQELLGKSEEDPISIMVTLDKTMLDTPEIFKDLLRAGMTIARINLARDHSVWKKLVEGIRAAEEELGFETQDRTCKIYMDLPGPKIRVGDLRKIKVPLKINTKKTSAVGYLMSQKSHENPIKDGFVIKINIDEFTNAAAGQIIHFTDAKGRKRFFTILEIVSPACLKVELNKSAILNGETIVELSPDKKSKLTNLLEGPVTIKVKMGDILRIYKSYHYLGKPTMNGEPASIGITLPEALRNVRPKDRVFFDDGNICGVVLEVNDHYLDVEIILTRNNVETIKPDRGVNFPDSLVFLSVPAITKMDITMLAEIIPFVDLIGISFIHHPNDIRILKGYLDQYTERKIGVIAKIETKYALLSLTKIVLEGVNLDLFGVMIARGDLAIEIGYEQLAKAQEGILEICRAAHAPVIWATSILNQMNKTGIPLRAELTDAYTGLRSDCIMINKGPYISNSVKFLQQLDQIKKDPLLEFRNSLLSFVQYDFQ</sequence>
<gene>
    <name evidence="15" type="ORF">R4Z09_25505</name>
</gene>
<dbReference type="EMBL" id="CP137640">
    <property type="protein sequence ID" value="WVX80560.1"/>
    <property type="molecule type" value="Genomic_DNA"/>
</dbReference>
<dbReference type="Gene3D" id="3.20.20.60">
    <property type="entry name" value="Phosphoenolpyruvate-binding domains"/>
    <property type="match status" value="2"/>
</dbReference>
<name>A0ABZ2CDH6_9BACI</name>
<dbReference type="InterPro" id="IPR011037">
    <property type="entry name" value="Pyrv_Knase-like_insert_dom_sf"/>
</dbReference>
<keyword evidence="7" id="KW-0479">Metal-binding</keyword>
<evidence type="ECO:0000256" key="3">
    <source>
        <dbReference type="ARBA" id="ARBA00008663"/>
    </source>
</evidence>
<evidence type="ECO:0000256" key="6">
    <source>
        <dbReference type="ARBA" id="ARBA00022679"/>
    </source>
</evidence>
<accession>A0ABZ2CDH6</accession>
<evidence type="ECO:0000259" key="14">
    <source>
        <dbReference type="Pfam" id="PF00224"/>
    </source>
</evidence>
<keyword evidence="8" id="KW-0547">Nucleotide-binding</keyword>
<proteinExistence type="inferred from homology"/>
<dbReference type="RefSeq" id="WP_338449491.1">
    <property type="nucleotide sequence ID" value="NZ_CP137640.1"/>
</dbReference>
<keyword evidence="16" id="KW-1185">Reference proteome</keyword>
<dbReference type="InterPro" id="IPR001697">
    <property type="entry name" value="Pyr_Knase"/>
</dbReference>
<evidence type="ECO:0000256" key="8">
    <source>
        <dbReference type="ARBA" id="ARBA00022741"/>
    </source>
</evidence>
<feature type="domain" description="Pyruvate kinase barrel" evidence="14">
    <location>
        <begin position="305"/>
        <end position="556"/>
    </location>
</feature>
<keyword evidence="9 15" id="KW-0418">Kinase</keyword>
<comment type="similarity">
    <text evidence="3">Belongs to the pyruvate kinase family.</text>
</comment>
<dbReference type="InterPro" id="IPR015813">
    <property type="entry name" value="Pyrv/PenolPyrv_kinase-like_dom"/>
</dbReference>
<evidence type="ECO:0000256" key="4">
    <source>
        <dbReference type="ARBA" id="ARBA00012142"/>
    </source>
</evidence>
<keyword evidence="13 15" id="KW-0670">Pyruvate</keyword>
<comment type="cofactor">
    <cofactor evidence="1">
        <name>K(+)</name>
        <dbReference type="ChEBI" id="CHEBI:29103"/>
    </cofactor>
</comment>
<evidence type="ECO:0000256" key="7">
    <source>
        <dbReference type="ARBA" id="ARBA00022723"/>
    </source>
</evidence>
<keyword evidence="6" id="KW-0808">Transferase</keyword>
<dbReference type="PANTHER" id="PTHR11817">
    <property type="entry name" value="PYRUVATE KINASE"/>
    <property type="match status" value="1"/>
</dbReference>
<evidence type="ECO:0000256" key="5">
    <source>
        <dbReference type="ARBA" id="ARBA00018587"/>
    </source>
</evidence>
<evidence type="ECO:0000256" key="10">
    <source>
        <dbReference type="ARBA" id="ARBA00022840"/>
    </source>
</evidence>
<comment type="pathway">
    <text evidence="2">Carbohydrate degradation; glycolysis; pyruvate from D-glyceraldehyde 3-phosphate: step 5/5.</text>
</comment>
<dbReference type="GO" id="GO:0016301">
    <property type="term" value="F:kinase activity"/>
    <property type="evidence" value="ECO:0007669"/>
    <property type="project" value="UniProtKB-KW"/>
</dbReference>
<dbReference type="SUPFAM" id="SSF51621">
    <property type="entry name" value="Phosphoenolpyruvate/pyruvate domain"/>
    <property type="match status" value="1"/>
</dbReference>
<organism evidence="15 16">
    <name type="scientific">Niallia oryzisoli</name>
    <dbReference type="NCBI Taxonomy" id="1737571"/>
    <lineage>
        <taxon>Bacteria</taxon>
        <taxon>Bacillati</taxon>
        <taxon>Bacillota</taxon>
        <taxon>Bacilli</taxon>
        <taxon>Bacillales</taxon>
        <taxon>Bacillaceae</taxon>
        <taxon>Niallia</taxon>
    </lineage>
</organism>
<dbReference type="InterPro" id="IPR015793">
    <property type="entry name" value="Pyrv_Knase_brl"/>
</dbReference>
<dbReference type="EC" id="2.7.1.40" evidence="4"/>
<evidence type="ECO:0000256" key="11">
    <source>
        <dbReference type="ARBA" id="ARBA00022842"/>
    </source>
</evidence>
<evidence type="ECO:0000256" key="9">
    <source>
        <dbReference type="ARBA" id="ARBA00022777"/>
    </source>
</evidence>
<reference evidence="15 16" key="1">
    <citation type="submission" date="2023-10" db="EMBL/GenBank/DDBJ databases">
        <title>Niallia locisalis sp.nov. isolated from a salt pond sample.</title>
        <authorList>
            <person name="Li X.-J."/>
            <person name="Dong L."/>
        </authorList>
    </citation>
    <scope>NUCLEOTIDE SEQUENCE [LARGE SCALE GENOMIC DNA]</scope>
    <source>
        <strain evidence="15 16">DSM 29761</strain>
    </source>
</reference>
<evidence type="ECO:0000256" key="1">
    <source>
        <dbReference type="ARBA" id="ARBA00001958"/>
    </source>
</evidence>
<keyword evidence="12" id="KW-0324">Glycolysis</keyword>
<dbReference type="SUPFAM" id="SSF50800">
    <property type="entry name" value="PK beta-barrel domain-like"/>
    <property type="match status" value="1"/>
</dbReference>
<keyword evidence="10" id="KW-0067">ATP-binding</keyword>
<protein>
    <recommendedName>
        <fullName evidence="5">Pyruvate kinase</fullName>
        <ecNumber evidence="4">2.7.1.40</ecNumber>
    </recommendedName>
</protein>